<feature type="region of interest" description="Disordered" evidence="1">
    <location>
        <begin position="119"/>
        <end position="143"/>
    </location>
</feature>
<feature type="compositionally biased region" description="Acidic residues" evidence="1">
    <location>
        <begin position="81"/>
        <end position="104"/>
    </location>
</feature>
<proteinExistence type="predicted"/>
<feature type="compositionally biased region" description="Basic and acidic residues" evidence="1">
    <location>
        <begin position="39"/>
        <end position="53"/>
    </location>
</feature>
<dbReference type="Proteomes" id="UP001293254">
    <property type="component" value="Unassembled WGS sequence"/>
</dbReference>
<sequence>MDNDAIFEANDWETIFKIVDNVVDEIRSQQPFVEGAEGDAVRGGDGDTVKGGEGEGGEAMRGGEGEMADAVRCGEGNREDEVVEDEFSDSIELEDNDVDLEDDDAEKRFEVVRDVDVWDASADSESESDEDMVGSGDDFESKEKDHFNSCVAKSRVHICWKPAPYTRNSKSRC</sequence>
<reference evidence="2" key="2">
    <citation type="journal article" date="2024" name="Plant">
        <title>Genomic evolution and insights into agronomic trait innovations of Sesamum species.</title>
        <authorList>
            <person name="Miao H."/>
            <person name="Wang L."/>
            <person name="Qu L."/>
            <person name="Liu H."/>
            <person name="Sun Y."/>
            <person name="Le M."/>
            <person name="Wang Q."/>
            <person name="Wei S."/>
            <person name="Zheng Y."/>
            <person name="Lin W."/>
            <person name="Duan Y."/>
            <person name="Cao H."/>
            <person name="Xiong S."/>
            <person name="Wang X."/>
            <person name="Wei L."/>
            <person name="Li C."/>
            <person name="Ma Q."/>
            <person name="Ju M."/>
            <person name="Zhao R."/>
            <person name="Li G."/>
            <person name="Mu C."/>
            <person name="Tian Q."/>
            <person name="Mei H."/>
            <person name="Zhang T."/>
            <person name="Gao T."/>
            <person name="Zhang H."/>
        </authorList>
    </citation>
    <scope>NUCLEOTIDE SEQUENCE</scope>
    <source>
        <strain evidence="2">3651</strain>
    </source>
</reference>
<gene>
    <name evidence="2" type="ORF">Salat_1857400</name>
</gene>
<feature type="region of interest" description="Disordered" evidence="1">
    <location>
        <begin position="31"/>
        <end position="105"/>
    </location>
</feature>
<evidence type="ECO:0000256" key="1">
    <source>
        <dbReference type="SAM" id="MobiDB-lite"/>
    </source>
</evidence>
<dbReference type="AlphaFoldDB" id="A0AAE2CI14"/>
<dbReference type="EMBL" id="JACGWO010000007">
    <property type="protein sequence ID" value="KAK4422749.1"/>
    <property type="molecule type" value="Genomic_DNA"/>
</dbReference>
<evidence type="ECO:0000313" key="2">
    <source>
        <dbReference type="EMBL" id="KAK4422749.1"/>
    </source>
</evidence>
<keyword evidence="3" id="KW-1185">Reference proteome</keyword>
<evidence type="ECO:0000313" key="3">
    <source>
        <dbReference type="Proteomes" id="UP001293254"/>
    </source>
</evidence>
<comment type="caution">
    <text evidence="2">The sequence shown here is derived from an EMBL/GenBank/DDBJ whole genome shotgun (WGS) entry which is preliminary data.</text>
</comment>
<organism evidence="2 3">
    <name type="scientific">Sesamum alatum</name>
    <dbReference type="NCBI Taxonomy" id="300844"/>
    <lineage>
        <taxon>Eukaryota</taxon>
        <taxon>Viridiplantae</taxon>
        <taxon>Streptophyta</taxon>
        <taxon>Embryophyta</taxon>
        <taxon>Tracheophyta</taxon>
        <taxon>Spermatophyta</taxon>
        <taxon>Magnoliopsida</taxon>
        <taxon>eudicotyledons</taxon>
        <taxon>Gunneridae</taxon>
        <taxon>Pentapetalae</taxon>
        <taxon>asterids</taxon>
        <taxon>lamiids</taxon>
        <taxon>Lamiales</taxon>
        <taxon>Pedaliaceae</taxon>
        <taxon>Sesamum</taxon>
    </lineage>
</organism>
<protein>
    <submittedName>
        <fullName evidence="2">Uncharacterized protein</fullName>
    </submittedName>
</protein>
<feature type="compositionally biased region" description="Acidic residues" evidence="1">
    <location>
        <begin position="122"/>
        <end position="138"/>
    </location>
</feature>
<reference evidence="2" key="1">
    <citation type="submission" date="2020-06" db="EMBL/GenBank/DDBJ databases">
        <authorList>
            <person name="Li T."/>
            <person name="Hu X."/>
            <person name="Zhang T."/>
            <person name="Song X."/>
            <person name="Zhang H."/>
            <person name="Dai N."/>
            <person name="Sheng W."/>
            <person name="Hou X."/>
            <person name="Wei L."/>
        </authorList>
    </citation>
    <scope>NUCLEOTIDE SEQUENCE</scope>
    <source>
        <strain evidence="2">3651</strain>
        <tissue evidence="2">Leaf</tissue>
    </source>
</reference>
<name>A0AAE2CI14_9LAMI</name>
<accession>A0AAE2CI14</accession>